<organism evidence="2 3">
    <name type="scientific">Endozoicomonas lisbonensis</name>
    <dbReference type="NCBI Taxonomy" id="3120522"/>
    <lineage>
        <taxon>Bacteria</taxon>
        <taxon>Pseudomonadati</taxon>
        <taxon>Pseudomonadota</taxon>
        <taxon>Gammaproteobacteria</taxon>
        <taxon>Oceanospirillales</taxon>
        <taxon>Endozoicomonadaceae</taxon>
        <taxon>Endozoicomonas</taxon>
    </lineage>
</organism>
<name>A0ABV2SNR9_9GAMM</name>
<feature type="region of interest" description="Disordered" evidence="1">
    <location>
        <begin position="161"/>
        <end position="186"/>
    </location>
</feature>
<gene>
    <name evidence="2" type="ORF">V5J35_004599</name>
</gene>
<evidence type="ECO:0000313" key="3">
    <source>
        <dbReference type="Proteomes" id="UP001549366"/>
    </source>
</evidence>
<dbReference type="Proteomes" id="UP001549366">
    <property type="component" value="Unassembled WGS sequence"/>
</dbReference>
<reference evidence="2 3" key="1">
    <citation type="submission" date="2024-06" db="EMBL/GenBank/DDBJ databases">
        <title>Genomic Encyclopedia of Type Strains, Phase V (KMG-V): Genome sequencing to study the core and pangenomes of soil and plant-associated prokaryotes.</title>
        <authorList>
            <person name="Whitman W."/>
        </authorList>
    </citation>
    <scope>NUCLEOTIDE SEQUENCE [LARGE SCALE GENOMIC DNA]</scope>
    <source>
        <strain evidence="2 3">NE40</strain>
    </source>
</reference>
<evidence type="ECO:0000256" key="1">
    <source>
        <dbReference type="SAM" id="MobiDB-lite"/>
    </source>
</evidence>
<proteinExistence type="predicted"/>
<protein>
    <submittedName>
        <fullName evidence="2">Uncharacterized protein</fullName>
    </submittedName>
</protein>
<dbReference type="EMBL" id="JBEWTB010000002">
    <property type="protein sequence ID" value="MET4759407.1"/>
    <property type="molecule type" value="Genomic_DNA"/>
</dbReference>
<comment type="caution">
    <text evidence="2">The sequence shown here is derived from an EMBL/GenBank/DDBJ whole genome shotgun (WGS) entry which is preliminary data.</text>
</comment>
<dbReference type="RefSeq" id="WP_354009393.1">
    <property type="nucleotide sequence ID" value="NZ_JBEWTA010000001.1"/>
</dbReference>
<accession>A0ABV2SNR9</accession>
<evidence type="ECO:0000313" key="2">
    <source>
        <dbReference type="EMBL" id="MET4759407.1"/>
    </source>
</evidence>
<keyword evidence="3" id="KW-1185">Reference proteome</keyword>
<sequence>MTWNYRVIETCDPETTESMFAVHEVYYDDEGNVEAWTENPVSCLGDCPDELRADIHFHHRAFLMPVLMEKMVNNETTLVETAPIIRPNAGHYYEFWDRVCIASDFLYQTLGSYPLLRAEKKLKQLYIEVDQAIGALYSEAAEMGFDKIDRSGIFSPIVVKEGQGSEQETRAQKSQKPPANVRYRQD</sequence>